<accession>G2YNS2</accession>
<dbReference type="Proteomes" id="UP000008177">
    <property type="component" value="Unplaced contigs"/>
</dbReference>
<evidence type="ECO:0000313" key="3">
    <source>
        <dbReference type="Proteomes" id="UP000008177"/>
    </source>
</evidence>
<feature type="compositionally biased region" description="Basic and acidic residues" evidence="1">
    <location>
        <begin position="8"/>
        <end position="18"/>
    </location>
</feature>
<feature type="compositionally biased region" description="Polar residues" evidence="1">
    <location>
        <begin position="25"/>
        <end position="37"/>
    </location>
</feature>
<feature type="compositionally biased region" description="Basic and acidic residues" evidence="1">
    <location>
        <begin position="65"/>
        <end position="76"/>
    </location>
</feature>
<proteinExistence type="predicted"/>
<sequence>MGGSPDEQPGKEIVREYPAKVTQPGLGSNTAAYSQRRNFPPPKPFPTATKKSTPTVETEINESAESMKHTGEKKIRPEKLSLHAIDKSSNIFNPGQEPQSSSLHFTFKQI</sequence>
<evidence type="ECO:0000256" key="1">
    <source>
        <dbReference type="SAM" id="MobiDB-lite"/>
    </source>
</evidence>
<dbReference type="EMBL" id="FQ790346">
    <property type="protein sequence ID" value="CCD53270.1"/>
    <property type="molecule type" value="Genomic_DNA"/>
</dbReference>
<gene>
    <name evidence="2" type="ORF">BofuT4_P122890.1</name>
</gene>
<protein>
    <submittedName>
        <fullName evidence="2">Uncharacterized protein</fullName>
    </submittedName>
</protein>
<dbReference type="HOGENOM" id="CLU_2170692_0_0_1"/>
<name>G2YNS2_BOTF4</name>
<dbReference type="InParanoid" id="G2YNS2"/>
<evidence type="ECO:0000313" key="2">
    <source>
        <dbReference type="EMBL" id="CCD53270.1"/>
    </source>
</evidence>
<feature type="region of interest" description="Disordered" evidence="1">
    <location>
        <begin position="91"/>
        <end position="110"/>
    </location>
</feature>
<reference evidence="3" key="1">
    <citation type="journal article" date="2011" name="PLoS Genet.">
        <title>Genomic analysis of the necrotrophic fungal pathogens Sclerotinia sclerotiorum and Botrytis cinerea.</title>
        <authorList>
            <person name="Amselem J."/>
            <person name="Cuomo C.A."/>
            <person name="van Kan J.A."/>
            <person name="Viaud M."/>
            <person name="Benito E.P."/>
            <person name="Couloux A."/>
            <person name="Coutinho P.M."/>
            <person name="de Vries R.P."/>
            <person name="Dyer P.S."/>
            <person name="Fillinger S."/>
            <person name="Fournier E."/>
            <person name="Gout L."/>
            <person name="Hahn M."/>
            <person name="Kohn L."/>
            <person name="Lapalu N."/>
            <person name="Plummer K.M."/>
            <person name="Pradier J.M."/>
            <person name="Quevillon E."/>
            <person name="Sharon A."/>
            <person name="Simon A."/>
            <person name="ten Have A."/>
            <person name="Tudzynski B."/>
            <person name="Tudzynski P."/>
            <person name="Wincker P."/>
            <person name="Andrew M."/>
            <person name="Anthouard V."/>
            <person name="Beever R.E."/>
            <person name="Beffa R."/>
            <person name="Benoit I."/>
            <person name="Bouzid O."/>
            <person name="Brault B."/>
            <person name="Chen Z."/>
            <person name="Choquer M."/>
            <person name="Collemare J."/>
            <person name="Cotton P."/>
            <person name="Danchin E.G."/>
            <person name="Da Silva C."/>
            <person name="Gautier A."/>
            <person name="Giraud C."/>
            <person name="Giraud T."/>
            <person name="Gonzalez C."/>
            <person name="Grossetete S."/>
            <person name="Guldener U."/>
            <person name="Henrissat B."/>
            <person name="Howlett B.J."/>
            <person name="Kodira C."/>
            <person name="Kretschmer M."/>
            <person name="Lappartient A."/>
            <person name="Leroch M."/>
            <person name="Levis C."/>
            <person name="Mauceli E."/>
            <person name="Neuveglise C."/>
            <person name="Oeser B."/>
            <person name="Pearson M."/>
            <person name="Poulain J."/>
            <person name="Poussereau N."/>
            <person name="Quesneville H."/>
            <person name="Rascle C."/>
            <person name="Schumacher J."/>
            <person name="Segurens B."/>
            <person name="Sexton A."/>
            <person name="Silva E."/>
            <person name="Sirven C."/>
            <person name="Soanes D.M."/>
            <person name="Talbot N.J."/>
            <person name="Templeton M."/>
            <person name="Yandava C."/>
            <person name="Yarden O."/>
            <person name="Zeng Q."/>
            <person name="Rollins J.A."/>
            <person name="Lebrun M.H."/>
            <person name="Dickman M."/>
        </authorList>
    </citation>
    <scope>NUCLEOTIDE SEQUENCE [LARGE SCALE GENOMIC DNA]</scope>
    <source>
        <strain evidence="3">T4</strain>
    </source>
</reference>
<feature type="region of interest" description="Disordered" evidence="1">
    <location>
        <begin position="1"/>
        <end position="76"/>
    </location>
</feature>
<organism evidence="2 3">
    <name type="scientific">Botryotinia fuckeliana (strain T4)</name>
    <name type="common">Noble rot fungus</name>
    <name type="synonym">Botrytis cinerea</name>
    <dbReference type="NCBI Taxonomy" id="999810"/>
    <lineage>
        <taxon>Eukaryota</taxon>
        <taxon>Fungi</taxon>
        <taxon>Dikarya</taxon>
        <taxon>Ascomycota</taxon>
        <taxon>Pezizomycotina</taxon>
        <taxon>Leotiomycetes</taxon>
        <taxon>Helotiales</taxon>
        <taxon>Sclerotiniaceae</taxon>
        <taxon>Botrytis</taxon>
    </lineage>
</organism>
<feature type="compositionally biased region" description="Low complexity" evidence="1">
    <location>
        <begin position="46"/>
        <end position="55"/>
    </location>
</feature>
<dbReference type="AlphaFoldDB" id="G2YNS2"/>